<gene>
    <name evidence="1" type="ORF">ACOLOM_LOCUS7018</name>
</gene>
<comment type="caution">
    <text evidence="1">The sequence shown here is derived from an EMBL/GenBank/DDBJ whole genome shotgun (WGS) entry which is preliminary data.</text>
</comment>
<protein>
    <submittedName>
        <fullName evidence="1">15743_t:CDS:1</fullName>
    </submittedName>
</protein>
<feature type="non-terminal residue" evidence="1">
    <location>
        <position position="858"/>
    </location>
</feature>
<sequence>MPSEKKKRVLPPPPGLDFTIQPKDNLVEDLRYALDHAKELFSDIAWEFTSALNPTTIYAHKAILYARSSRSFKERFLKNKDMNGQSIRSLRLSNPDPISMKTDADPFLFKQELKFFYTGEEGSEEFLAAVDTTDELEQQKLKEDLLYMYKSKLYTDVELVLELDEDSLEIIEEDDEDVFKPITIRAHRFILSTRSEYFKRMLISDFLEARTASISLDASIFNPTSINLILSFIYTGNLSYNQKPLTLEMCEWVWVGADFLNIKILCDEIIYRISTKLHYFTCVCGDCQMFVPRVASFAKRHVVENLWQGCLHALSNGFESMWPHKEFANLDEDIREEVLKELLDTIQSSNIVSVFKGCRKIYSEIDIKGIGLPWIETVRYMTNQVRSYAAQILVDNFEQLCEDQEFLDCVDGMGFSTDILEDIMAIIVEEGLTEKNSARVLKSITGKLLTRPAVMNAESVETKRVLIQAKQDVFNYIKKRWMGVKQFGGFRLLSPMLLDEFEKVGSRSSTNGLSKKASTPTVKTTSTVQVTPAIVTTPPPVATSTASTEDVAESNETTEAVSTVTTSTTSSKSTSSTASSSKPVRNTEKKGKSVRIGGATTAPAWDRPTRASVLRQKALAESSAKNPVKARTKAASTSKQPSVSSTNSATPKTTKITPSSKTTKTVRQSSSNSSLRVPAGGTSSPRGRPSDKQTPNSSRPSSISSTKSAASPSVSPSRFNGVKQTRASMLRQSKYDEAQQRRGRDRERYISPKSSRTSSVASASSNNSYTTTSSHHRRKRSPSINSTSTTITSASSGAITRLSPEPHQIKLATVPNPDISVGRRVILPTKNNAPGTIQFLGETEFAKGNWVGIELDNP</sequence>
<evidence type="ECO:0000313" key="1">
    <source>
        <dbReference type="EMBL" id="CAG8611015.1"/>
    </source>
</evidence>
<proteinExistence type="predicted"/>
<reference evidence="1" key="1">
    <citation type="submission" date="2021-06" db="EMBL/GenBank/DDBJ databases">
        <authorList>
            <person name="Kallberg Y."/>
            <person name="Tangrot J."/>
            <person name="Rosling A."/>
        </authorList>
    </citation>
    <scope>NUCLEOTIDE SEQUENCE</scope>
    <source>
        <strain evidence="1">CL356</strain>
    </source>
</reference>
<keyword evidence="2" id="KW-1185">Reference proteome</keyword>
<dbReference type="Proteomes" id="UP000789525">
    <property type="component" value="Unassembled WGS sequence"/>
</dbReference>
<dbReference type="EMBL" id="CAJVPT010015324">
    <property type="protein sequence ID" value="CAG8611015.1"/>
    <property type="molecule type" value="Genomic_DNA"/>
</dbReference>
<name>A0ACA9MSK9_9GLOM</name>
<organism evidence="1 2">
    <name type="scientific">Acaulospora colombiana</name>
    <dbReference type="NCBI Taxonomy" id="27376"/>
    <lineage>
        <taxon>Eukaryota</taxon>
        <taxon>Fungi</taxon>
        <taxon>Fungi incertae sedis</taxon>
        <taxon>Mucoromycota</taxon>
        <taxon>Glomeromycotina</taxon>
        <taxon>Glomeromycetes</taxon>
        <taxon>Diversisporales</taxon>
        <taxon>Acaulosporaceae</taxon>
        <taxon>Acaulospora</taxon>
    </lineage>
</organism>
<accession>A0ACA9MSK9</accession>
<evidence type="ECO:0000313" key="2">
    <source>
        <dbReference type="Proteomes" id="UP000789525"/>
    </source>
</evidence>